<dbReference type="Pfam" id="PF00270">
    <property type="entry name" value="DEAD"/>
    <property type="match status" value="1"/>
</dbReference>
<keyword evidence="4" id="KW-0347">Helicase</keyword>
<dbReference type="PROSITE" id="PS51327">
    <property type="entry name" value="DICER_DSRBF"/>
    <property type="match status" value="1"/>
</dbReference>
<evidence type="ECO:0008006" key="14">
    <source>
        <dbReference type="Google" id="ProtNLM"/>
    </source>
</evidence>
<feature type="compositionally biased region" description="Acidic residues" evidence="7">
    <location>
        <begin position="542"/>
        <end position="553"/>
    </location>
</feature>
<dbReference type="Gene3D" id="3.40.50.300">
    <property type="entry name" value="P-loop containing nucleotide triphosphate hydrolases"/>
    <property type="match status" value="2"/>
</dbReference>
<keyword evidence="2" id="KW-0547">Nucleotide-binding</keyword>
<feature type="domain" description="Dicer dsRNA-binding fold" evidence="11">
    <location>
        <begin position="577"/>
        <end position="697"/>
    </location>
</feature>
<dbReference type="InterPro" id="IPR038248">
    <property type="entry name" value="Dicer_dimer_sf"/>
</dbReference>
<evidence type="ECO:0000256" key="4">
    <source>
        <dbReference type="ARBA" id="ARBA00022806"/>
    </source>
</evidence>
<dbReference type="SUPFAM" id="SSF52540">
    <property type="entry name" value="P-loop containing nucleoside triphosphate hydrolases"/>
    <property type="match status" value="1"/>
</dbReference>
<feature type="domain" description="RNase III" evidence="8">
    <location>
        <begin position="989"/>
        <end position="1174"/>
    </location>
</feature>
<dbReference type="PROSITE" id="PS51194">
    <property type="entry name" value="HELICASE_CTER"/>
    <property type="match status" value="1"/>
</dbReference>
<dbReference type="Pfam" id="PF00271">
    <property type="entry name" value="Helicase_C"/>
    <property type="match status" value="1"/>
</dbReference>
<dbReference type="InterPro" id="IPR001650">
    <property type="entry name" value="Helicase_C-like"/>
</dbReference>
<reference evidence="13" key="1">
    <citation type="submission" date="2024-06" db="EMBL/GenBank/DDBJ databases">
        <title>Multi-omics analyses provide insights into the biosynthesis of the anticancer antibiotic pleurotin in Hohenbuehelia grisea.</title>
        <authorList>
            <person name="Weaver J.A."/>
            <person name="Alberti F."/>
        </authorList>
    </citation>
    <scope>NUCLEOTIDE SEQUENCE [LARGE SCALE GENOMIC DNA]</scope>
    <source>
        <strain evidence="13">T-177</strain>
    </source>
</reference>
<accession>A0ABR3IWE2</accession>
<evidence type="ECO:0000259" key="10">
    <source>
        <dbReference type="PROSITE" id="PS51194"/>
    </source>
</evidence>
<dbReference type="SMART" id="SM00487">
    <property type="entry name" value="DEXDc"/>
    <property type="match status" value="1"/>
</dbReference>
<dbReference type="InterPro" id="IPR005034">
    <property type="entry name" value="Dicer_dimerisation"/>
</dbReference>
<evidence type="ECO:0000256" key="1">
    <source>
        <dbReference type="ARBA" id="ARBA00022737"/>
    </source>
</evidence>
<dbReference type="SMART" id="SM00535">
    <property type="entry name" value="RIBOc"/>
    <property type="match status" value="2"/>
</dbReference>
<evidence type="ECO:0000313" key="13">
    <source>
        <dbReference type="Proteomes" id="UP001556367"/>
    </source>
</evidence>
<evidence type="ECO:0000259" key="11">
    <source>
        <dbReference type="PROSITE" id="PS51327"/>
    </source>
</evidence>
<dbReference type="Pfam" id="PF00636">
    <property type="entry name" value="Ribonuclease_3"/>
    <property type="match status" value="2"/>
</dbReference>
<dbReference type="SUPFAM" id="SSF54768">
    <property type="entry name" value="dsRNA-binding domain-like"/>
    <property type="match status" value="1"/>
</dbReference>
<keyword evidence="6" id="KW-0694">RNA-binding</keyword>
<dbReference type="Pfam" id="PF03368">
    <property type="entry name" value="Dicer_dimer"/>
    <property type="match status" value="1"/>
</dbReference>
<dbReference type="SUPFAM" id="SSF69065">
    <property type="entry name" value="RNase III domain-like"/>
    <property type="match status" value="2"/>
</dbReference>
<evidence type="ECO:0000313" key="12">
    <source>
        <dbReference type="EMBL" id="KAL0947559.1"/>
    </source>
</evidence>
<feature type="domain" description="Helicase C-terminal" evidence="10">
    <location>
        <begin position="345"/>
        <end position="527"/>
    </location>
</feature>
<feature type="region of interest" description="Disordered" evidence="7">
    <location>
        <begin position="1106"/>
        <end position="1148"/>
    </location>
</feature>
<feature type="compositionally biased region" description="Acidic residues" evidence="7">
    <location>
        <begin position="1116"/>
        <end position="1137"/>
    </location>
</feature>
<name>A0ABR3IWE2_9AGAR</name>
<evidence type="ECO:0000256" key="2">
    <source>
        <dbReference type="ARBA" id="ARBA00022741"/>
    </source>
</evidence>
<dbReference type="PROSITE" id="PS00517">
    <property type="entry name" value="RNASE_3_1"/>
    <property type="match status" value="1"/>
</dbReference>
<dbReference type="Proteomes" id="UP001556367">
    <property type="component" value="Unassembled WGS sequence"/>
</dbReference>
<feature type="region of interest" description="Disordered" evidence="7">
    <location>
        <begin position="532"/>
        <end position="561"/>
    </location>
</feature>
<protein>
    <recommendedName>
        <fullName evidence="14">Dicer-like protein 1</fullName>
    </recommendedName>
</protein>
<dbReference type="PANTHER" id="PTHR14950">
    <property type="entry name" value="DICER-RELATED"/>
    <property type="match status" value="1"/>
</dbReference>
<feature type="compositionally biased region" description="Basic and acidic residues" evidence="7">
    <location>
        <begin position="532"/>
        <end position="541"/>
    </location>
</feature>
<keyword evidence="13" id="KW-1185">Reference proteome</keyword>
<evidence type="ECO:0000256" key="7">
    <source>
        <dbReference type="SAM" id="MobiDB-lite"/>
    </source>
</evidence>
<dbReference type="InterPro" id="IPR027417">
    <property type="entry name" value="P-loop_NTPase"/>
</dbReference>
<dbReference type="CDD" id="cd00593">
    <property type="entry name" value="RIBOc"/>
    <property type="match status" value="2"/>
</dbReference>
<dbReference type="Gene3D" id="1.10.1520.10">
    <property type="entry name" value="Ribonuclease III domain"/>
    <property type="match status" value="2"/>
</dbReference>
<organism evidence="12 13">
    <name type="scientific">Hohenbuehelia grisea</name>
    <dbReference type="NCBI Taxonomy" id="104357"/>
    <lineage>
        <taxon>Eukaryota</taxon>
        <taxon>Fungi</taxon>
        <taxon>Dikarya</taxon>
        <taxon>Basidiomycota</taxon>
        <taxon>Agaricomycotina</taxon>
        <taxon>Agaricomycetes</taxon>
        <taxon>Agaricomycetidae</taxon>
        <taxon>Agaricales</taxon>
        <taxon>Pleurotineae</taxon>
        <taxon>Pleurotaceae</taxon>
        <taxon>Hohenbuehelia</taxon>
    </lineage>
</organism>
<dbReference type="PROSITE" id="PS50142">
    <property type="entry name" value="RNASE_3_2"/>
    <property type="match status" value="2"/>
</dbReference>
<dbReference type="Gene3D" id="3.30.160.380">
    <property type="entry name" value="Dicer dimerisation domain"/>
    <property type="match status" value="1"/>
</dbReference>
<comment type="similarity">
    <text evidence="6">Belongs to the helicase family. Dicer subfamily.</text>
</comment>
<evidence type="ECO:0000259" key="8">
    <source>
        <dbReference type="PROSITE" id="PS50142"/>
    </source>
</evidence>
<evidence type="ECO:0000259" key="9">
    <source>
        <dbReference type="PROSITE" id="PS51192"/>
    </source>
</evidence>
<dbReference type="InterPro" id="IPR036389">
    <property type="entry name" value="RNase_III_sf"/>
</dbReference>
<keyword evidence="1" id="KW-0677">Repeat</keyword>
<gene>
    <name evidence="12" type="ORF">HGRIS_013651</name>
</gene>
<feature type="domain" description="RNase III" evidence="8">
    <location>
        <begin position="1215"/>
        <end position="1363"/>
    </location>
</feature>
<dbReference type="InterPro" id="IPR011545">
    <property type="entry name" value="DEAD/DEAH_box_helicase_dom"/>
</dbReference>
<keyword evidence="5" id="KW-0067">ATP-binding</keyword>
<dbReference type="SMART" id="SM00490">
    <property type="entry name" value="HELICc"/>
    <property type="match status" value="1"/>
</dbReference>
<dbReference type="InterPro" id="IPR014001">
    <property type="entry name" value="Helicase_ATP-bd"/>
</dbReference>
<keyword evidence="3" id="KW-0378">Hydrolase</keyword>
<comment type="caution">
    <text evidence="12">The sequence shown here is derived from an EMBL/GenBank/DDBJ whole genome shotgun (WGS) entry which is preliminary data.</text>
</comment>
<proteinExistence type="inferred from homology"/>
<evidence type="ECO:0000256" key="6">
    <source>
        <dbReference type="PROSITE-ProRule" id="PRU00657"/>
    </source>
</evidence>
<dbReference type="InterPro" id="IPR000999">
    <property type="entry name" value="RNase_III_dom"/>
</dbReference>
<dbReference type="PROSITE" id="PS51192">
    <property type="entry name" value="HELICASE_ATP_BIND_1"/>
    <property type="match status" value="1"/>
</dbReference>
<dbReference type="PANTHER" id="PTHR14950:SF37">
    <property type="entry name" value="ENDORIBONUCLEASE DICER"/>
    <property type="match status" value="1"/>
</dbReference>
<evidence type="ECO:0000256" key="3">
    <source>
        <dbReference type="ARBA" id="ARBA00022801"/>
    </source>
</evidence>
<sequence length="1506" mass="166550">MIDTAGELRPRKYQDEIAQLAQSSNVIAALDTGSGKTYISTLLIKWIFAQNLTPKPVVFLVPSVALAIQQADYLKKHTSLSVLTLHGELDIGLHDRTSWATKLREHDVFVMTAQIFVNFITHSIWNIAKTSLLIFDECHRCRKKHPYNVIMREYFHVEPFERPKIFGMTASPIWDPNKAAASLAELESNMDSQILSVKENIEELLQHVPKPSEIIHEYPPAPKIYPEYPTFLLSALQAFVPLYAALDIPWSNIETRYTVTLYSIGPYCAELYVFEEMRSRLAHALDLATVTGRFVDSEALDVQSILEDYMAFFVLNDSDPLISSGSFSTLPKTVPLAYCTPKVESLVTLLIDHQDSFTSPSVPTPTSSPPRFQAIIFVDQRQIAVALARVLPCIPELSGRFRCAELLGQGTGLDGGPKGLSGSTGGTNGENAKKDVVKMFRDGELDILIATSVAEEGLDFPACSLIIRFDPLQHMVGYVQSRGRARSKVDSKFIVMIQQNDESQIARYRLFAEAEPEIRRIWEERGHRSLSESCHDAKDVEADPDDGDDDGDNEHDRAGRERYVVPETGAVLSYDNAIDLLNHLCALIPCDQYTSTHLPKYLISCGSTGPSSCDAGPSDYASKRLSSASSPPPGFTCTIRLPPPLPLSQTDLLHIGPPKQSKREAKRATAFCAVKALRELDVFDEYLLPAAHGKARGYKGSLKGRVDTDGRGYVGVSDVQVMMDVAVRDPWGTLAQRAPCTLSKQWIQPICVDGRRVAGLITDSWLPSCVLPCSDGQVVCMGEGVNFDPAEASFSDVQLDAHLERYTARGIWYCVTGRVLAAPLPFSLVPLLADDDALRVDWQAVARLAENPVGCEDWSSITPADYGHLLVENSNQHGRTLRLVNVRSDLHPLCKPPVGTREESGATYHEYWKERWSRKTWEARVPTEGPLLEVSRVPKRDLASYDLYQTDSKSEGKLLRKDPEVYLVPKGCCRWIPISEQMRYAFTLLPQLSRRITDIYRASCARLDLGLPAISTDLLVEAFTIPSASMPFNNQRLETLGDSVLKLCVSVHAFKRYPHRHEGQLSALRQTTVSNWCLLARARELGLERYLISERHDVRSWEYANTNTTKGAGGSGEDDSNEGSECDEGDVEWEDGDALPTTVEPQRAVTRTYPRRSLQDCMEATLGAAFLTGGFPMALRAGQSLGLSFGGIDPWPRRYAGHSPNDAFGGTSALFHNIESNLGYTFHRKELLLEAVTHPSFASDAGGSSYQRLEFLGDAVVDLVVMKYLYTKFPRSTSDQLSWPRTRSVCSAALAWVAVTRLDIHKVILANSVELSMAVEQSVPPLQACCAAEIVTSGWRHDPPKTLSDVLESIVGAVLVDSGWDYDRVEAVVEFLMEDILAELSPSLRRDPVSELILWMDKKGCKEFKYTKTEADPVKRIPGGVLVAVHGLVVAGPMHSASMNTAKFAAAEKALEVLQKSGGEYGMAKLCDCANKRESAKSACASVTLNDEDAKKSESDCETHEV</sequence>
<dbReference type="CDD" id="cd18034">
    <property type="entry name" value="DEXHc_dicer"/>
    <property type="match status" value="1"/>
</dbReference>
<feature type="domain" description="Helicase ATP-binding" evidence="9">
    <location>
        <begin position="17"/>
        <end position="190"/>
    </location>
</feature>
<dbReference type="EMBL" id="JASNQZ010000015">
    <property type="protein sequence ID" value="KAL0947559.1"/>
    <property type="molecule type" value="Genomic_DNA"/>
</dbReference>
<evidence type="ECO:0000256" key="5">
    <source>
        <dbReference type="ARBA" id="ARBA00022840"/>
    </source>
</evidence>